<feature type="domain" description="Arc-like DNA binding" evidence="1">
    <location>
        <begin position="12"/>
        <end position="51"/>
    </location>
</feature>
<keyword evidence="3" id="KW-1185">Reference proteome</keyword>
<dbReference type="GO" id="GO:0006355">
    <property type="term" value="P:regulation of DNA-templated transcription"/>
    <property type="evidence" value="ECO:0007669"/>
    <property type="project" value="InterPro"/>
</dbReference>
<evidence type="ECO:0000313" key="2">
    <source>
        <dbReference type="EMBL" id="AYP69248.1"/>
    </source>
</evidence>
<protein>
    <submittedName>
        <fullName evidence="2">Putative regulator protein Arc-like DNA binding domain protein</fullName>
    </submittedName>
</protein>
<dbReference type="InterPro" id="IPR005569">
    <property type="entry name" value="Arc_DNA-bd_dom"/>
</dbReference>
<dbReference type="Proteomes" id="UP000275234">
    <property type="component" value="Segment"/>
</dbReference>
<dbReference type="GO" id="GO:0003677">
    <property type="term" value="F:DNA binding"/>
    <property type="evidence" value="ECO:0007669"/>
    <property type="project" value="InterPro"/>
</dbReference>
<evidence type="ECO:0000313" key="3">
    <source>
        <dbReference type="Proteomes" id="UP000275234"/>
    </source>
</evidence>
<sequence length="54" mass="6273">MEKVRDIAPVGIRFPKHLKDLLKVVAKEEGRSLNSEVVKRIERSLREDGFVKQQ</sequence>
<evidence type="ECO:0000259" key="1">
    <source>
        <dbReference type="Pfam" id="PF03869"/>
    </source>
</evidence>
<dbReference type="SUPFAM" id="SSF47598">
    <property type="entry name" value="Ribbon-helix-helix"/>
    <property type="match status" value="1"/>
</dbReference>
<dbReference type="InterPro" id="IPR013321">
    <property type="entry name" value="Arc_rbn_hlx_hlx"/>
</dbReference>
<reference evidence="2 3" key="1">
    <citation type="submission" date="2018-09" db="EMBL/GenBank/DDBJ databases">
        <title>Genomic characterization of Edwardsiella anguillarum, isolated from Greek aquaculture.</title>
        <authorList>
            <person name="Katharios P."/>
            <person name="Kalatzis P.G."/>
            <person name="Kokkari C."/>
            <person name="Wang Q."/>
        </authorList>
    </citation>
    <scope>NUCLEOTIDE SEQUENCE [LARGE SCALE GENOMIC DNA]</scope>
</reference>
<proteinExistence type="predicted"/>
<name>A0A3G3BYD4_9CAUD</name>
<dbReference type="InterPro" id="IPR010985">
    <property type="entry name" value="Ribbon_hlx_hlx"/>
</dbReference>
<dbReference type="Gene3D" id="1.10.1220.10">
    <property type="entry name" value="Met repressor-like"/>
    <property type="match status" value="1"/>
</dbReference>
<gene>
    <name evidence="2" type="ORF">Edno5_0022</name>
</gene>
<organism evidence="2 3">
    <name type="scientific">Edwardsiella phage Edno5</name>
    <dbReference type="NCBI Taxonomy" id="2419942"/>
    <lineage>
        <taxon>Viruses</taxon>
        <taxon>Duplodnaviria</taxon>
        <taxon>Heunggongvirae</taxon>
        <taxon>Uroviricota</taxon>
        <taxon>Caudoviricetes</taxon>
        <taxon>Gofduovirus</taxon>
        <taxon>Gofduovirus edno5</taxon>
    </lineage>
</organism>
<accession>A0A3G3BYD4</accession>
<dbReference type="EMBL" id="MH898687">
    <property type="protein sequence ID" value="AYP69248.1"/>
    <property type="molecule type" value="Genomic_DNA"/>
</dbReference>
<dbReference type="Pfam" id="PF03869">
    <property type="entry name" value="Arc"/>
    <property type="match status" value="1"/>
</dbReference>